<proteinExistence type="predicted"/>
<dbReference type="InterPro" id="IPR024743">
    <property type="entry name" value="Dynein_HC_stalk"/>
</dbReference>
<reference evidence="16 17" key="2">
    <citation type="submission" date="2024-07" db="EMBL/GenBank/DDBJ databases">
        <authorList>
            <person name="Akdeniz Z."/>
        </authorList>
    </citation>
    <scope>NUCLEOTIDE SEQUENCE [LARGE SCALE GENOMIC DNA]</scope>
</reference>
<dbReference type="InterPro" id="IPR041658">
    <property type="entry name" value="AAA_lid_11"/>
</dbReference>
<feature type="domain" description="AAA+ ATPase" evidence="14">
    <location>
        <begin position="1690"/>
        <end position="1849"/>
    </location>
</feature>
<dbReference type="FunFam" id="3.10.490.20:FF:000009">
    <property type="entry name" value="Dynein heavy chain 4"/>
    <property type="match status" value="1"/>
</dbReference>
<dbReference type="GO" id="GO:0007018">
    <property type="term" value="P:microtubule-based movement"/>
    <property type="evidence" value="ECO:0007669"/>
    <property type="project" value="InterPro"/>
</dbReference>
<keyword evidence="12" id="KW-0966">Cell projection</keyword>
<dbReference type="InterPro" id="IPR004273">
    <property type="entry name" value="Dynein_heavy_D6_P-loop"/>
</dbReference>
<accession>A0AA86P8J9</accession>
<keyword evidence="4" id="KW-0677">Repeat</keyword>
<keyword evidence="17" id="KW-1185">Reference proteome</keyword>
<dbReference type="Pfam" id="PF12777">
    <property type="entry name" value="MT"/>
    <property type="match status" value="1"/>
</dbReference>
<keyword evidence="5" id="KW-0547">Nucleotide-binding</keyword>
<dbReference type="GO" id="GO:0030286">
    <property type="term" value="C:dynein complex"/>
    <property type="evidence" value="ECO:0007669"/>
    <property type="project" value="UniProtKB-KW"/>
</dbReference>
<dbReference type="Pfam" id="PF17852">
    <property type="entry name" value="Dynein_AAA_lid"/>
    <property type="match status" value="1"/>
</dbReference>
<feature type="coiled-coil region" evidence="13">
    <location>
        <begin position="3402"/>
        <end position="3443"/>
    </location>
</feature>
<feature type="coiled-coil region" evidence="13">
    <location>
        <begin position="3761"/>
        <end position="3791"/>
    </location>
</feature>
<dbReference type="FunFam" id="1.20.920.30:FF:000002">
    <property type="entry name" value="Dynein axonemal heavy chain 3"/>
    <property type="match status" value="1"/>
</dbReference>
<dbReference type="Gene3D" id="1.10.8.720">
    <property type="entry name" value="Region D6 of dynein motor"/>
    <property type="match status" value="1"/>
</dbReference>
<dbReference type="Gene3D" id="3.40.50.300">
    <property type="entry name" value="P-loop containing nucleotide triphosphate hydrolases"/>
    <property type="match status" value="5"/>
</dbReference>
<dbReference type="Gene3D" id="1.20.1270.280">
    <property type="match status" value="1"/>
</dbReference>
<dbReference type="FunFam" id="1.20.140.100:FF:000004">
    <property type="entry name" value="Dynein axonemal heavy chain 6"/>
    <property type="match status" value="1"/>
</dbReference>
<sequence>MLPKPLKKNQVQLSEFQHHYLKNMAEPPLQTGSVSQQVRQVALERRKHLLATQPVMEVLNNFTAQLIQDDEKCQQFDRARLQLSDFDDETICTRSLQEWIKQARSFQLGKETVRGIYCQAFDGSQWQEGIVTGLKDRHAVVQSEDFVRLYPSLFVFVYGEDIEAYNSRLQNAIYQRNQTESYQRFTNYVNCMPTEANSKYPPTLREEIKNDSIPFFKAHYVLNFSNETYNQLKKKTLQNLDSLIEKSSHNFLKSQNRVIFEQAMEKSPSIVAERGLELARDYIVDQKLVLFYNQQKNDNVYRYLITPSTLLSFVPQNCQFDDFGNPIVELQELQLNVGIYLLKHFEESREALQYTYLNEYSIMEKINDFNQKCQTLIGYQLRKELLERHSLASSYNRAFLYDEIKYNNLMFVIIQKQFVPQMAILAQVYSIDDFKTLQFQHQQQMKKYLEDTFLQEVKQIITAQLLSASREFGLGALTMDEYTKQPKLIAYLKRINLQIRDTLIFFVQNSFAMFSEMFEKSSKWTVECKSTKKVQNVHEDNVFIRTTDTENKKQTETLTVYRPPIFAIDTAVKDQIATMEEKSFIDKLHSNYIFGLPPLFVNERVKIDEEDQDNVPDEQEMVEDDELNQLQIETQLDSNLKNVQMLQKQNKDDITSGMEIRQFVYVTNPNDFKKMVLDVFQNSLTCIQSITKIEHLVTRVTYPDREYHKIEQNELYEDTKLKIGDSMDHIITPLIDYVQTFSAYRELLFMDEEKYLSTINYRAEMYLTGLTLPKNIEVPTDIQRAIESAEPLSPNDLKSLVKQKQDQADDIMFDIPEIVHVGCFLVKNEEIRKYLNNKCLRLAEGIQKIITLIATKKAQMVTSLFNAICKKLNKKPKNIEECCKQTEFIQTKLEKLYSDINGNIRTMNEYYQLLDDLLVLQQNSQMQMRWKIVEYPAELKKIAAKSELVIENQRNIFKTEQTSEQDQLLKNTDTIQRQVTSFQHQFTRLEDYDDAFKQAQVLNQQLKIQQDKAALFNKREQLLGLDKTDYSQLEQLIKDFEPQNLLWTCVNKFNKIEQEVLYEDFKKIVANQIIEDVDQCFRDVSKCIRNLKETQQQVRDLAEQMKIRINQFKRNNDLLLALRNPAMRRRHWIQLGKLIDKDFRQLRYINGVETKHYGQDKTDEDSDIDYVQVNQQEPQKIQELNSMPVNYTFNQALSRDGLNQEKILQHIKTVSSQASSQFMIEKTIDELETNWSGVKFTLMEYQSSGVYILKQLDEIIQQLDDSITMIQSMSFAPFKDYFIKSIQKWELSLTSSSEIIEVWVQVQQSWLYLEPIFASADIARQLPTESKLFRQVDSNWRQHMNLTFKNPLVINICTQTKDLLKNLTKYRDDLEKVQKGLADYLETKRIAFPRFFFLSDEELLQILSNTKNPQAVQPFLRSCFENVARIKFVGDNYQMVSMTSHEGEVVQFVDPLVPTGQVENWMTQLEKLVIKTVKHEVINTLCKYVDMTTQGGVRGRANWVRSGFAQGIILVNQMAFCNDTEHAINGGYLKKYQQQLDIQLNCMTDMVREGLNKLESKCFSALLTYDVFQRDQVSELIDAKVQAITDFDWLKHPKHFCNADELYLQPIHGHKDNYYSGRLDSEEYLQRTKLVIQKAQQIDRDQFIVSFNQILSTLPYTFEYLGNTPRLVITPLTLKIYSTIAQSQSMYKFTSAAGPAGSGKTETSKQMTNKEFGLVCVVFNCSEGLDLIGIKRMLSGVISSGGCLVMDEINRLSLDVLSVFAQMVLGVQRGLNSCGGSQVKPSPNKYGKSQAHIQITKHVFESAELNLQSSATVIITMNPNYSGRQKLPANLVALFRSVSVMVPNYMKICQIRLYSFGFKKASALAQKAVSVFKLCSEQLSQCSWYDYGMRAINSTIQAAGNIRQELGNMCVQDAKDIPLVELNGNLVQNPKWYLEEQIVLRAITEVNLPKFLENDALLFGNILKDLFPGIKQPYIDYNILRNELKVVLRSNQSQYLQPEDAYVDKIIDLYMTINLRHGLMTLGNACAGKSEAIYGLKNTLNRLNEAETQVRLQKFKDILKANPLEPLANVAQSISEDYTWQRMAITRLNPKSITMDQLFGQFDPLTKEWHDGILSTCVRNAVADYNKHLAWAEQNLYNKSYKQGTEATVSDVNPEVYIQKANYTRQIVLHDGYIDSLWIESLNTVLDDSKRLCLTSGEIICLTPVMNMLFNMDSVAEASPATISRNGMLYFTSLGISSVGGDEKNIGQLNITGNLTPQAYIQTWIDRLPDQLRLDDYKPPEGAVSIKSEFKSKHGQNEKLSVMALVFKELLNQFIIDAIAYVNANCDKYQDVMDSALILNMFRLLDTFLRELKPNDFGQIEQWQIDSFRHYQEAIFFFCLVWSVGAILSNDESRYKFDSWLRRRMNELTYLHDNPIPDQINGKRATIFDFQLKMDSYEVIKEKQLQSNDYVVNLAWVQWGEAELEKINFDSLMGITDAASMQRPNLADIIVPTPSNIQQQYLIRRLLTNGYPTLIVGPTGSGKTAVIKDYLQNNKIDAKTQIPLLMTFSANTQAGQVQEFMDSKLEKRRRGVYGPPASKKYIFYIDDLNLPMKERYGCINSHELVRQLIAHEGWFDLKELTFKSIIETTVVASMVQAGGSRNPVTQRLLRHFNVIDFLDMNEQQLKNIFGQIVEWWSNKQFDFNIVKDMNPKLVSACKKLVDMGVSIYDRVRSGLLPTPSKEHYTYNLRDLSKLFQGFMMVEPKNIYFDAQKSIQQNQQVFYEQSECIGNLLKVFIHENQRVFGDRLINQTDQKWLLNTIDEQMQKHISLRMKDIFGDKDPSELLYGDFLAPSANKTAYQQINDYSALSTKLQQTLNACNDEIGGMNLVLFKMAIQHLARIVRILRQDNSNMLLIGVGGVGRQSLTKLAAFHLGYKVSSIKISKNYGIPEWRKDIKDILLESGLQMIPQVFMLADQHIFSDKQLEDISILLNTCDLQTIYEQDDMMRIQDNENTKELCRRKELAPTKQNLYDCYLKNVKANIHIVLCFSPSGASLRTRLRKFPSLVNCCSIDYVSNWPREAMLSVGRQIYGFGASKDLQDFDQQQMEQFQACLTDQCKINAWDKKQTEENIIQYLVDVHESVEKISVQYKDEQGRFNHVTPTLYLNALKQLYEILMDVYQKSNSYKQQLTQGLETLKTTQEKVSSLQTELTQRQPELVKISASVDAMMIQLEKDKKEAENTRITVQKEKQISAQKFQECDAIKQDADRELSQVQPLLDQAVEVLNNLKQSDFQEIANYKQPPQAIVMVLESICILMRMKPNKVADKEKAGAFVEDYWDSAKKLLTNSQQLMNDLLNYQKEQITLEMVNKLKKYINEPFFNQKDMEKKSKAASGLCAFVNAMFKFYYVNQNVIPKRQKQAEAQTELDIVDRQLKETEARLDEANRRIVELQTKFDDTLNEKERLAFEVEDCSKRLDRAQSLMVSLGGEQSRWTQQLADVTQGMKNTLAKSLFATACVIYQGAFNSEFRKRLTSEWAAILQKHQLSFGEQQFQLTDILSDQVTLINYINTFKLPSDVHSQQNAVLLFSSKKYCLLIDPEQQGQQFLRNVYKEQGLDIIKANDPELSRTLQNSFRFGKVLLITGVENEIDPSLTSIIEQKYEKDKTSGNIGLNFDGNFVQLNKKFRLILCSHLNNPNYQPEQFVRMTVVNFAITQAGLQDQLLGHLFIREQREQEELKNQLVVQNSKMMVERKSKEQEVLSLLGNNNSDILSNEPLIETLSQLQKNSKEIEEKMKESEITEANIDTIRKEYVPMARRGAILYFCVQDLMRIDFMYQYSLNWYINLYNQSIDQTEPATDRAERLDKLIDHFTLFLYQTVCRSLFDEHKQLFSLLIAIRIAQQQNKISPSELKFLMVHPANPTEKQNPCPQWLSEKAFQQLVELEHVCPVYKSITESLKDLQYQAVWRALFESDKPEDMPFPSIYSQVTAFQRFLPLCCIRPDRVIAYSRIFVAAELGSEYIQPQIFNIATSYKDSTNLQPILFVLNDMADPISDLMQFAEAQRMNKRTQVLSLGRGVEKPAINLITQYAEKGGWCVLQNCHLCVRFLKMLEQTLEQLNQDPNAVNKEFRLWLTAQPTTEIPVPILQNSVKIAVENPNDLKSNLMRVWLNNITQQQFDNAVTNESNVSKYKKLTYSLSVFYAVLLQRKKYGPIGFNTPYAWSAADVAICIQQLPIFLDRYLNEYPKDALNYLFAQINIGGCVTDATDQRTVNAIVEDFLDARVMHEGWMFQSQKHKTDEDTIEMYQFVGDLSYEQYIETISKQIPIECHPNNLGLNLNSNITADRNECDKLLDSLQLMNSGSKAAAKTAGANQDQKLIEQFQQQIPKDFDLEAIALKYPTVFEESLNSLLAQECGRFNILLQTMRTSAAELIKALLGQTIMSEELEKILQFIQLNKLPEEFAKYSYPSLKPFNAYLADLNLRVQFFTNWIKSGKPKIYSISSFFFAQGFLTSVMQNYARKYAVAIDTISFNFQITEGVLDDSAYVQQGCVLSDPLITPIKQHRPQFTDFGDATFISGLYLEAARLQETRMKLTEANPRELYYKMPVFKFTPVVQGSPDCQSAHDEGLYECPCYRTLARFGTLSTTGHSTNFLLMIYVPCEKGTARHWIKRSVALFASLSE</sequence>
<name>A0AA86P8J9_9EUKA</name>
<evidence type="ECO:0000256" key="6">
    <source>
        <dbReference type="ARBA" id="ARBA00022840"/>
    </source>
</evidence>
<dbReference type="Pfam" id="PF12775">
    <property type="entry name" value="AAA_7"/>
    <property type="match status" value="1"/>
</dbReference>
<keyword evidence="8 13" id="KW-0175">Coiled coil</keyword>
<dbReference type="Pfam" id="PF12774">
    <property type="entry name" value="AAA_6"/>
    <property type="match status" value="1"/>
</dbReference>
<dbReference type="Pfam" id="PF03028">
    <property type="entry name" value="Dynein_heavy"/>
    <property type="match status" value="1"/>
</dbReference>
<dbReference type="Gene3D" id="1.10.8.1220">
    <property type="match status" value="1"/>
</dbReference>
<dbReference type="InterPro" id="IPR043160">
    <property type="entry name" value="Dynein_C_barrel"/>
</dbReference>
<feature type="coiled-coil region" evidence="13">
    <location>
        <begin position="1084"/>
        <end position="1115"/>
    </location>
</feature>
<dbReference type="SMART" id="SM00382">
    <property type="entry name" value="AAA"/>
    <property type="match status" value="2"/>
</dbReference>
<dbReference type="SUPFAM" id="SSF52540">
    <property type="entry name" value="P-loop containing nucleoside triphosphate hydrolases"/>
    <property type="match status" value="3"/>
</dbReference>
<dbReference type="Gene3D" id="3.20.180.20">
    <property type="entry name" value="Dynein heavy chain, N-terminal domain 2"/>
    <property type="match status" value="1"/>
</dbReference>
<dbReference type="Gene3D" id="1.10.8.710">
    <property type="match status" value="1"/>
</dbReference>
<evidence type="ECO:0000313" key="15">
    <source>
        <dbReference type="EMBL" id="CAI9932180.1"/>
    </source>
</evidence>
<evidence type="ECO:0000256" key="2">
    <source>
        <dbReference type="ARBA" id="ARBA00022490"/>
    </source>
</evidence>
<protein>
    <submittedName>
        <fullName evidence="15">Dynein heavy chain</fullName>
    </submittedName>
    <submittedName>
        <fullName evidence="16">Dynein_heavy chain</fullName>
    </submittedName>
</protein>
<evidence type="ECO:0000256" key="3">
    <source>
        <dbReference type="ARBA" id="ARBA00022701"/>
    </source>
</evidence>
<dbReference type="Gene3D" id="1.20.140.100">
    <property type="entry name" value="Dynein heavy chain, N-terminal domain 2"/>
    <property type="match status" value="1"/>
</dbReference>
<dbReference type="PANTHER" id="PTHR45703">
    <property type="entry name" value="DYNEIN HEAVY CHAIN"/>
    <property type="match status" value="1"/>
</dbReference>
<dbReference type="Pfam" id="PF22597">
    <property type="entry name" value="DYN_lid"/>
    <property type="match status" value="1"/>
</dbReference>
<dbReference type="FunFam" id="3.40.50.300:FF:000153">
    <property type="entry name" value="Dynein axonemal heavy chain 1"/>
    <property type="match status" value="1"/>
</dbReference>
<dbReference type="InterPro" id="IPR041466">
    <property type="entry name" value="Dynein_AAA5_ext"/>
</dbReference>
<dbReference type="Gene3D" id="6.10.140.1060">
    <property type="match status" value="1"/>
</dbReference>
<dbReference type="GO" id="GO:0051959">
    <property type="term" value="F:dynein light intermediate chain binding"/>
    <property type="evidence" value="ECO:0007669"/>
    <property type="project" value="InterPro"/>
</dbReference>
<dbReference type="InterPro" id="IPR024317">
    <property type="entry name" value="Dynein_heavy_chain_D4_dom"/>
</dbReference>
<keyword evidence="11" id="KW-0206">Cytoskeleton</keyword>
<dbReference type="InterPro" id="IPR042219">
    <property type="entry name" value="AAA_lid_11_sf"/>
</dbReference>
<dbReference type="GO" id="GO:0005930">
    <property type="term" value="C:axoneme"/>
    <property type="evidence" value="ECO:0007669"/>
    <property type="project" value="UniProtKB-SubCell"/>
</dbReference>
<evidence type="ECO:0000259" key="14">
    <source>
        <dbReference type="SMART" id="SM00382"/>
    </source>
</evidence>
<dbReference type="Gene3D" id="1.20.58.1120">
    <property type="match status" value="1"/>
</dbReference>
<dbReference type="Pfam" id="PF12780">
    <property type="entry name" value="AAA_8"/>
    <property type="match status" value="1"/>
</dbReference>
<dbReference type="GO" id="GO:0005874">
    <property type="term" value="C:microtubule"/>
    <property type="evidence" value="ECO:0007669"/>
    <property type="project" value="UniProtKB-KW"/>
</dbReference>
<dbReference type="FunFam" id="3.20.180.20:FF:000001">
    <property type="entry name" value="Dynein axonemal heavy chain 5"/>
    <property type="match status" value="1"/>
</dbReference>
<dbReference type="Pfam" id="PF12781">
    <property type="entry name" value="AAA_9"/>
    <property type="match status" value="1"/>
</dbReference>
<keyword evidence="7" id="KW-0243">Dynein</keyword>
<dbReference type="FunFam" id="1.20.920.20:FF:000001">
    <property type="entry name" value="dynein heavy chain 2, axonemal"/>
    <property type="match status" value="1"/>
</dbReference>
<dbReference type="InterPro" id="IPR035706">
    <property type="entry name" value="AAA_9"/>
</dbReference>
<dbReference type="InterPro" id="IPR003593">
    <property type="entry name" value="AAA+_ATPase"/>
</dbReference>
<dbReference type="Pfam" id="PF18199">
    <property type="entry name" value="Dynein_C"/>
    <property type="match status" value="1"/>
</dbReference>
<dbReference type="FunFam" id="3.40.50.300:FF:002141">
    <property type="entry name" value="Dynein heavy chain"/>
    <property type="match status" value="1"/>
</dbReference>
<comment type="caution">
    <text evidence="15">The sequence shown here is derived from an EMBL/GenBank/DDBJ whole genome shotgun (WGS) entry which is preliminary data.</text>
</comment>
<dbReference type="FunFam" id="1.10.8.1220:FF:000001">
    <property type="entry name" value="Dynein axonemal heavy chain 5"/>
    <property type="match status" value="1"/>
</dbReference>
<gene>
    <name evidence="15" type="ORF">HINF_LOCUS19825</name>
    <name evidence="16" type="ORF">HINF_LOCUS65634</name>
</gene>
<dbReference type="Proteomes" id="UP001642409">
    <property type="component" value="Unassembled WGS sequence"/>
</dbReference>
<evidence type="ECO:0000256" key="12">
    <source>
        <dbReference type="ARBA" id="ARBA00023273"/>
    </source>
</evidence>
<dbReference type="InterPro" id="IPR013602">
    <property type="entry name" value="Dynein_heavy_linker"/>
</dbReference>
<dbReference type="PANTHER" id="PTHR45703:SF36">
    <property type="entry name" value="DYNEIN HEAVY CHAIN, CYTOPLASMIC"/>
    <property type="match status" value="1"/>
</dbReference>
<evidence type="ECO:0000313" key="17">
    <source>
        <dbReference type="Proteomes" id="UP001642409"/>
    </source>
</evidence>
<organism evidence="15">
    <name type="scientific">Hexamita inflata</name>
    <dbReference type="NCBI Taxonomy" id="28002"/>
    <lineage>
        <taxon>Eukaryota</taxon>
        <taxon>Metamonada</taxon>
        <taxon>Diplomonadida</taxon>
        <taxon>Hexamitidae</taxon>
        <taxon>Hexamitinae</taxon>
        <taxon>Hexamita</taxon>
    </lineage>
</organism>
<keyword evidence="2" id="KW-0963">Cytoplasm</keyword>
<dbReference type="InterPro" id="IPR054354">
    <property type="entry name" value="DYNC2H1-like_lid"/>
</dbReference>
<dbReference type="InterPro" id="IPR042222">
    <property type="entry name" value="Dynein_2_N"/>
</dbReference>
<evidence type="ECO:0000256" key="4">
    <source>
        <dbReference type="ARBA" id="ARBA00022737"/>
    </source>
</evidence>
<keyword evidence="10" id="KW-0505">Motor protein</keyword>
<evidence type="ECO:0000313" key="16">
    <source>
        <dbReference type="EMBL" id="CAL6091119.1"/>
    </source>
</evidence>
<dbReference type="FunFam" id="1.10.8.710:FF:000001">
    <property type="entry name" value="Dynein axonemal heavy chain 2"/>
    <property type="match status" value="1"/>
</dbReference>
<dbReference type="InterPro" id="IPR027417">
    <property type="entry name" value="P-loop_NTPase"/>
</dbReference>
<dbReference type="InterPro" id="IPR026983">
    <property type="entry name" value="DHC"/>
</dbReference>
<evidence type="ECO:0000256" key="13">
    <source>
        <dbReference type="SAM" id="Coils"/>
    </source>
</evidence>
<dbReference type="Gene3D" id="1.20.920.30">
    <property type="match status" value="1"/>
</dbReference>
<dbReference type="Gene3D" id="3.10.490.20">
    <property type="match status" value="1"/>
</dbReference>
<feature type="domain" description="AAA+ ATPase" evidence="14">
    <location>
        <begin position="2513"/>
        <end position="2662"/>
    </location>
</feature>
<dbReference type="InterPro" id="IPR041228">
    <property type="entry name" value="Dynein_C"/>
</dbReference>
<dbReference type="InterPro" id="IPR035699">
    <property type="entry name" value="AAA_6"/>
</dbReference>
<evidence type="ECO:0000256" key="8">
    <source>
        <dbReference type="ARBA" id="ARBA00023054"/>
    </source>
</evidence>
<dbReference type="InterPro" id="IPR043157">
    <property type="entry name" value="Dynein_AAA1S"/>
</dbReference>
<dbReference type="GO" id="GO:0005524">
    <property type="term" value="F:ATP binding"/>
    <property type="evidence" value="ECO:0007669"/>
    <property type="project" value="UniProtKB-KW"/>
</dbReference>
<dbReference type="GO" id="GO:0045505">
    <property type="term" value="F:dynein intermediate chain binding"/>
    <property type="evidence" value="ECO:0007669"/>
    <property type="project" value="InterPro"/>
</dbReference>
<dbReference type="InterPro" id="IPR042228">
    <property type="entry name" value="Dynein_linker_3"/>
</dbReference>
<comment type="subcellular location">
    <subcellularLocation>
        <location evidence="1">Cytoplasm</location>
        <location evidence="1">Cytoskeleton</location>
        <location evidence="1">Cilium axoneme</location>
    </subcellularLocation>
</comment>
<dbReference type="Pfam" id="PF08393">
    <property type="entry name" value="DHC_N2"/>
    <property type="match status" value="1"/>
</dbReference>
<evidence type="ECO:0000256" key="5">
    <source>
        <dbReference type="ARBA" id="ARBA00022741"/>
    </source>
</evidence>
<evidence type="ECO:0000256" key="7">
    <source>
        <dbReference type="ARBA" id="ARBA00023017"/>
    </source>
</evidence>
<dbReference type="Gene3D" id="1.10.472.130">
    <property type="match status" value="1"/>
</dbReference>
<keyword evidence="3" id="KW-0493">Microtubule</keyword>
<dbReference type="Gene3D" id="1.20.920.20">
    <property type="match status" value="1"/>
</dbReference>
<keyword evidence="9" id="KW-0969">Cilium</keyword>
<evidence type="ECO:0000256" key="11">
    <source>
        <dbReference type="ARBA" id="ARBA00023212"/>
    </source>
</evidence>
<evidence type="ECO:0000256" key="1">
    <source>
        <dbReference type="ARBA" id="ARBA00004430"/>
    </source>
</evidence>
<dbReference type="EMBL" id="CAXDID020000433">
    <property type="protein sequence ID" value="CAL6091119.1"/>
    <property type="molecule type" value="Genomic_DNA"/>
</dbReference>
<evidence type="ECO:0000256" key="9">
    <source>
        <dbReference type="ARBA" id="ARBA00023069"/>
    </source>
</evidence>
<reference evidence="15" key="1">
    <citation type="submission" date="2023-06" db="EMBL/GenBank/DDBJ databases">
        <authorList>
            <person name="Kurt Z."/>
        </authorList>
    </citation>
    <scope>NUCLEOTIDE SEQUENCE</scope>
</reference>
<dbReference type="GO" id="GO:0008569">
    <property type="term" value="F:minus-end-directed microtubule motor activity"/>
    <property type="evidence" value="ECO:0007669"/>
    <property type="project" value="InterPro"/>
</dbReference>
<dbReference type="EMBL" id="CATOUU010000510">
    <property type="protein sequence ID" value="CAI9932180.1"/>
    <property type="molecule type" value="Genomic_DNA"/>
</dbReference>
<dbReference type="Pfam" id="PF18198">
    <property type="entry name" value="AAA_lid_11"/>
    <property type="match status" value="1"/>
</dbReference>
<keyword evidence="6" id="KW-0067">ATP-binding</keyword>
<evidence type="ECO:0000256" key="10">
    <source>
        <dbReference type="ARBA" id="ARBA00023175"/>
    </source>
</evidence>